<sequence length="291" mass="33946">TNVLGNNAFVNTAQNITNTQRYIDGVFNESYPLWQWIFESFPHYQQVEIFHIVEMLITVLKPISQHGNFWERIQEPKGLFKLVARYSNIQQDLQYLNDDTYNPYQNDTDDHSEEEMVFSIVKETVTNLTQVLMPSFGQEDDIPDILMNASWYILTNPVELLLTIKSPICSQLNNNDVASDMYHIIAKVLHLVEKHLDKWNMYEDLFCDISKKSLGDMLNIIIYEYEWKNDFEYVINGSIKEYDCINIASKIGLIHNKVYAVITEYLTNKSHVKKMSECMYYAANSTSGSQL</sequence>
<accession>A0AAV2QH14</accession>
<comment type="caution">
    <text evidence="1">The sequence shown here is derived from an EMBL/GenBank/DDBJ whole genome shotgun (WGS) entry which is preliminary data.</text>
</comment>
<protein>
    <submittedName>
        <fullName evidence="1">Uncharacterized protein</fullName>
    </submittedName>
</protein>
<name>A0AAV2QH14_MEGNR</name>
<dbReference type="EMBL" id="CAXKWB010005853">
    <property type="protein sequence ID" value="CAL4080195.1"/>
    <property type="molecule type" value="Genomic_DNA"/>
</dbReference>
<proteinExistence type="predicted"/>
<reference evidence="1 2" key="1">
    <citation type="submission" date="2024-05" db="EMBL/GenBank/DDBJ databases">
        <authorList>
            <person name="Wallberg A."/>
        </authorList>
    </citation>
    <scope>NUCLEOTIDE SEQUENCE [LARGE SCALE GENOMIC DNA]</scope>
</reference>
<dbReference type="Proteomes" id="UP001497623">
    <property type="component" value="Unassembled WGS sequence"/>
</dbReference>
<gene>
    <name evidence="1" type="ORF">MNOR_LOCUS11209</name>
</gene>
<organism evidence="1 2">
    <name type="scientific">Meganyctiphanes norvegica</name>
    <name type="common">Northern krill</name>
    <name type="synonym">Thysanopoda norvegica</name>
    <dbReference type="NCBI Taxonomy" id="48144"/>
    <lineage>
        <taxon>Eukaryota</taxon>
        <taxon>Metazoa</taxon>
        <taxon>Ecdysozoa</taxon>
        <taxon>Arthropoda</taxon>
        <taxon>Crustacea</taxon>
        <taxon>Multicrustacea</taxon>
        <taxon>Malacostraca</taxon>
        <taxon>Eumalacostraca</taxon>
        <taxon>Eucarida</taxon>
        <taxon>Euphausiacea</taxon>
        <taxon>Euphausiidae</taxon>
        <taxon>Meganyctiphanes</taxon>
    </lineage>
</organism>
<dbReference type="AlphaFoldDB" id="A0AAV2QH14"/>
<feature type="non-terminal residue" evidence="1">
    <location>
        <position position="1"/>
    </location>
</feature>
<evidence type="ECO:0000313" key="2">
    <source>
        <dbReference type="Proteomes" id="UP001497623"/>
    </source>
</evidence>
<keyword evidence="2" id="KW-1185">Reference proteome</keyword>
<feature type="non-terminal residue" evidence="1">
    <location>
        <position position="291"/>
    </location>
</feature>
<evidence type="ECO:0000313" key="1">
    <source>
        <dbReference type="EMBL" id="CAL4080195.1"/>
    </source>
</evidence>